<dbReference type="Pfam" id="PF07331">
    <property type="entry name" value="TctB"/>
    <property type="match status" value="1"/>
</dbReference>
<gene>
    <name evidence="3" type="ORF">ACFQFQ_27385</name>
</gene>
<reference evidence="4" key="1">
    <citation type="journal article" date="2019" name="Int. J. Syst. Evol. Microbiol.">
        <title>The Global Catalogue of Microorganisms (GCM) 10K type strain sequencing project: providing services to taxonomists for standard genome sequencing and annotation.</title>
        <authorList>
            <consortium name="The Broad Institute Genomics Platform"/>
            <consortium name="The Broad Institute Genome Sequencing Center for Infectious Disease"/>
            <person name="Wu L."/>
            <person name="Ma J."/>
        </authorList>
    </citation>
    <scope>NUCLEOTIDE SEQUENCE [LARGE SCALE GENOMIC DNA]</scope>
    <source>
        <strain evidence="4">CCUG 66188</strain>
    </source>
</reference>
<dbReference type="InterPro" id="IPR009936">
    <property type="entry name" value="DUF1468"/>
</dbReference>
<evidence type="ECO:0000313" key="3">
    <source>
        <dbReference type="EMBL" id="MFC6762414.1"/>
    </source>
</evidence>
<evidence type="ECO:0000259" key="2">
    <source>
        <dbReference type="Pfam" id="PF07331"/>
    </source>
</evidence>
<keyword evidence="1" id="KW-0812">Transmembrane</keyword>
<feature type="transmembrane region" description="Helical" evidence="1">
    <location>
        <begin position="61"/>
        <end position="85"/>
    </location>
</feature>
<feature type="transmembrane region" description="Helical" evidence="1">
    <location>
        <begin position="143"/>
        <end position="164"/>
    </location>
</feature>
<accession>A0ABW2BA80</accession>
<comment type="caution">
    <text evidence="3">The sequence shown here is derived from an EMBL/GenBank/DDBJ whole genome shotgun (WGS) entry which is preliminary data.</text>
</comment>
<sequence length="167" mass="18128">MDDILKNDKGWRFQLGLLRGASPVIDLIGSVVLFGIFWVYLRSSLALPPPLNDIDIGAGGFPRLLALATLVAIVAMAISAIYRLLDRVPVSWVSVRRPVSVALTIGLLILQSVYFEQLGALPCVLLFGLLTMLACGERRVLHLIGVPIALAAFIYVVFVLALHVNLP</sequence>
<name>A0ABW2BA80_9RHOB</name>
<feature type="transmembrane region" description="Helical" evidence="1">
    <location>
        <begin position="21"/>
        <end position="41"/>
    </location>
</feature>
<protein>
    <submittedName>
        <fullName evidence="3">Tripartite tricarboxylate transporter TctB family protein</fullName>
    </submittedName>
</protein>
<keyword evidence="4" id="KW-1185">Reference proteome</keyword>
<feature type="transmembrane region" description="Helical" evidence="1">
    <location>
        <begin position="97"/>
        <end position="113"/>
    </location>
</feature>
<feature type="transmembrane region" description="Helical" evidence="1">
    <location>
        <begin position="119"/>
        <end position="136"/>
    </location>
</feature>
<keyword evidence="1" id="KW-0472">Membrane</keyword>
<dbReference type="Proteomes" id="UP001596353">
    <property type="component" value="Unassembled WGS sequence"/>
</dbReference>
<evidence type="ECO:0000313" key="4">
    <source>
        <dbReference type="Proteomes" id="UP001596353"/>
    </source>
</evidence>
<feature type="domain" description="DUF1468" evidence="2">
    <location>
        <begin position="30"/>
        <end position="167"/>
    </location>
</feature>
<dbReference type="EMBL" id="JBHSWG010000004">
    <property type="protein sequence ID" value="MFC6762414.1"/>
    <property type="molecule type" value="Genomic_DNA"/>
</dbReference>
<keyword evidence="1" id="KW-1133">Transmembrane helix</keyword>
<evidence type="ECO:0000256" key="1">
    <source>
        <dbReference type="SAM" id="Phobius"/>
    </source>
</evidence>
<organism evidence="3 4">
    <name type="scientific">Sulfitobacter porphyrae</name>
    <dbReference type="NCBI Taxonomy" id="1246864"/>
    <lineage>
        <taxon>Bacteria</taxon>
        <taxon>Pseudomonadati</taxon>
        <taxon>Pseudomonadota</taxon>
        <taxon>Alphaproteobacteria</taxon>
        <taxon>Rhodobacterales</taxon>
        <taxon>Roseobacteraceae</taxon>
        <taxon>Sulfitobacter</taxon>
    </lineage>
</organism>
<proteinExistence type="predicted"/>